<gene>
    <name evidence="2" type="ORF">HER31_18525</name>
</gene>
<feature type="transmembrane region" description="Helical" evidence="1">
    <location>
        <begin position="89"/>
        <end position="113"/>
    </location>
</feature>
<feature type="transmembrane region" description="Helical" evidence="1">
    <location>
        <begin position="133"/>
        <end position="161"/>
    </location>
</feature>
<sequence length="179" mass="18226">MVVGIAINMSGGELNSMLKLPLFMDSIGSIIVALLAGPWAALCTGLTTNLIWGLISGPVAAAFAPVAGVIGLVAGLCAQRGGFKSFPKVLLSGVLIALALTLVAAPIRAYLFGGATGSGADFIVAYFTAVGDGLLQSVALTVIGANLADKIIACLIAWQLVRRLPQRSRNQFDDAAAVS</sequence>
<evidence type="ECO:0000256" key="1">
    <source>
        <dbReference type="SAM" id="Phobius"/>
    </source>
</evidence>
<keyword evidence="1" id="KW-1133">Transmembrane helix</keyword>
<dbReference type="AlphaFoldDB" id="A0A6H1UL62"/>
<feature type="transmembrane region" description="Helical" evidence="1">
    <location>
        <begin position="20"/>
        <end position="39"/>
    </location>
</feature>
<keyword evidence="3" id="KW-1185">Reference proteome</keyword>
<evidence type="ECO:0000313" key="2">
    <source>
        <dbReference type="EMBL" id="QIZ78966.1"/>
    </source>
</evidence>
<feature type="transmembrane region" description="Helical" evidence="1">
    <location>
        <begin position="51"/>
        <end position="77"/>
    </location>
</feature>
<dbReference type="EMBL" id="CP051180">
    <property type="protein sequence ID" value="QIZ78966.1"/>
    <property type="molecule type" value="Genomic_DNA"/>
</dbReference>
<dbReference type="KEGG" id="fes:HER31_18525"/>
<dbReference type="Gene3D" id="1.10.1760.20">
    <property type="match status" value="1"/>
</dbReference>
<dbReference type="Proteomes" id="UP000501602">
    <property type="component" value="Chromosome"/>
</dbReference>
<reference evidence="2 3" key="1">
    <citation type="submission" date="2020-04" db="EMBL/GenBank/DDBJ databases">
        <title>Ferrimonas sp. S7 isolated from sea water.</title>
        <authorList>
            <person name="Bae S.S."/>
            <person name="Baek K."/>
        </authorList>
    </citation>
    <scope>NUCLEOTIDE SEQUENCE [LARGE SCALE GENOMIC DNA]</scope>
    <source>
        <strain evidence="2 3">S7</strain>
    </source>
</reference>
<keyword evidence="1" id="KW-0472">Membrane</keyword>
<name>A0A6H1UL62_9GAMM</name>
<protein>
    <submittedName>
        <fullName evidence="2">ECF transporter S component</fullName>
    </submittedName>
</protein>
<accession>A0A6H1UL62</accession>
<evidence type="ECO:0000313" key="3">
    <source>
        <dbReference type="Proteomes" id="UP000501602"/>
    </source>
</evidence>
<proteinExistence type="predicted"/>
<keyword evidence="1" id="KW-0812">Transmembrane</keyword>
<organism evidence="2 3">
    <name type="scientific">Ferrimonas lipolytica</name>
    <dbReference type="NCBI Taxonomy" id="2724191"/>
    <lineage>
        <taxon>Bacteria</taxon>
        <taxon>Pseudomonadati</taxon>
        <taxon>Pseudomonadota</taxon>
        <taxon>Gammaproteobacteria</taxon>
        <taxon>Alteromonadales</taxon>
        <taxon>Ferrimonadaceae</taxon>
        <taxon>Ferrimonas</taxon>
    </lineage>
</organism>